<accession>A0A383F1Z6</accession>
<feature type="non-terminal residue" evidence="1">
    <location>
        <position position="43"/>
    </location>
</feature>
<gene>
    <name evidence="1" type="ORF">METZ01_LOCUS516031</name>
</gene>
<sequence length="43" mass="5093">MDLLKPITFAGRPCQILYQALNTLADIFDEARRNHPRRLVRIR</sequence>
<proteinExistence type="predicted"/>
<protein>
    <submittedName>
        <fullName evidence="1">Uncharacterized protein</fullName>
    </submittedName>
</protein>
<reference evidence="1" key="1">
    <citation type="submission" date="2018-05" db="EMBL/GenBank/DDBJ databases">
        <authorList>
            <person name="Lanie J.A."/>
            <person name="Ng W.-L."/>
            <person name="Kazmierczak K.M."/>
            <person name="Andrzejewski T.M."/>
            <person name="Davidsen T.M."/>
            <person name="Wayne K.J."/>
            <person name="Tettelin H."/>
            <person name="Glass J.I."/>
            <person name="Rusch D."/>
            <person name="Podicherti R."/>
            <person name="Tsui H.-C.T."/>
            <person name="Winkler M.E."/>
        </authorList>
    </citation>
    <scope>NUCLEOTIDE SEQUENCE</scope>
</reference>
<name>A0A383F1Z6_9ZZZZ</name>
<dbReference type="EMBL" id="UINC01230875">
    <property type="protein sequence ID" value="SVE63177.1"/>
    <property type="molecule type" value="Genomic_DNA"/>
</dbReference>
<organism evidence="1">
    <name type="scientific">marine metagenome</name>
    <dbReference type="NCBI Taxonomy" id="408172"/>
    <lineage>
        <taxon>unclassified sequences</taxon>
        <taxon>metagenomes</taxon>
        <taxon>ecological metagenomes</taxon>
    </lineage>
</organism>
<dbReference type="AlphaFoldDB" id="A0A383F1Z6"/>
<evidence type="ECO:0000313" key="1">
    <source>
        <dbReference type="EMBL" id="SVE63177.1"/>
    </source>
</evidence>